<evidence type="ECO:0000313" key="3">
    <source>
        <dbReference type="Proteomes" id="UP001497497"/>
    </source>
</evidence>
<accession>A0AAV2H7V5</accession>
<reference evidence="2 3" key="1">
    <citation type="submission" date="2024-04" db="EMBL/GenBank/DDBJ databases">
        <authorList>
            <consortium name="Genoscope - CEA"/>
            <person name="William W."/>
        </authorList>
    </citation>
    <scope>NUCLEOTIDE SEQUENCE [LARGE SCALE GENOMIC DNA]</scope>
</reference>
<dbReference type="AlphaFoldDB" id="A0AAV2H7V5"/>
<name>A0AAV2H7V5_LYMST</name>
<organism evidence="2 3">
    <name type="scientific">Lymnaea stagnalis</name>
    <name type="common">Great pond snail</name>
    <name type="synonym">Helix stagnalis</name>
    <dbReference type="NCBI Taxonomy" id="6523"/>
    <lineage>
        <taxon>Eukaryota</taxon>
        <taxon>Metazoa</taxon>
        <taxon>Spiralia</taxon>
        <taxon>Lophotrochozoa</taxon>
        <taxon>Mollusca</taxon>
        <taxon>Gastropoda</taxon>
        <taxon>Heterobranchia</taxon>
        <taxon>Euthyneura</taxon>
        <taxon>Panpulmonata</taxon>
        <taxon>Hygrophila</taxon>
        <taxon>Lymnaeoidea</taxon>
        <taxon>Lymnaeidae</taxon>
        <taxon>Lymnaea</taxon>
    </lineage>
</organism>
<proteinExistence type="predicted"/>
<protein>
    <submittedName>
        <fullName evidence="2">Uncharacterized protein</fullName>
    </submittedName>
</protein>
<feature type="non-terminal residue" evidence="2">
    <location>
        <position position="1"/>
    </location>
</feature>
<feature type="region of interest" description="Disordered" evidence="1">
    <location>
        <begin position="25"/>
        <end position="53"/>
    </location>
</feature>
<comment type="caution">
    <text evidence="2">The sequence shown here is derived from an EMBL/GenBank/DDBJ whole genome shotgun (WGS) entry which is preliminary data.</text>
</comment>
<keyword evidence="3" id="KW-1185">Reference proteome</keyword>
<sequence>VHSKGNVCDKTQLLLERLKMVEAENSSFDLENEQQRQLNEKSHDEIGSQLVQA</sequence>
<gene>
    <name evidence="2" type="ORF">GSLYS_00003378001</name>
</gene>
<evidence type="ECO:0000256" key="1">
    <source>
        <dbReference type="SAM" id="MobiDB-lite"/>
    </source>
</evidence>
<dbReference type="Proteomes" id="UP001497497">
    <property type="component" value="Unassembled WGS sequence"/>
</dbReference>
<evidence type="ECO:0000313" key="2">
    <source>
        <dbReference type="EMBL" id="CAL1529223.1"/>
    </source>
</evidence>
<dbReference type="EMBL" id="CAXITT010000044">
    <property type="protein sequence ID" value="CAL1529223.1"/>
    <property type="molecule type" value="Genomic_DNA"/>
</dbReference>